<dbReference type="Proteomes" id="UP000789860">
    <property type="component" value="Unassembled WGS sequence"/>
</dbReference>
<reference evidence="1" key="1">
    <citation type="submission" date="2021-06" db="EMBL/GenBank/DDBJ databases">
        <authorList>
            <person name="Kallberg Y."/>
            <person name="Tangrot J."/>
            <person name="Rosling A."/>
        </authorList>
    </citation>
    <scope>NUCLEOTIDE SEQUENCE</scope>
    <source>
        <strain evidence="1">AU212A</strain>
    </source>
</reference>
<name>A0ACA9NHY0_9GLOM</name>
<organism evidence="1 2">
    <name type="scientific">Scutellospora calospora</name>
    <dbReference type="NCBI Taxonomy" id="85575"/>
    <lineage>
        <taxon>Eukaryota</taxon>
        <taxon>Fungi</taxon>
        <taxon>Fungi incertae sedis</taxon>
        <taxon>Mucoromycota</taxon>
        <taxon>Glomeromycotina</taxon>
        <taxon>Glomeromycetes</taxon>
        <taxon>Diversisporales</taxon>
        <taxon>Gigasporaceae</taxon>
        <taxon>Scutellospora</taxon>
    </lineage>
</organism>
<feature type="non-terminal residue" evidence="1">
    <location>
        <position position="1"/>
    </location>
</feature>
<evidence type="ECO:0000313" key="1">
    <source>
        <dbReference type="EMBL" id="CAG8651223.1"/>
    </source>
</evidence>
<dbReference type="EMBL" id="CAJVPM010023794">
    <property type="protein sequence ID" value="CAG8651223.1"/>
    <property type="molecule type" value="Genomic_DNA"/>
</dbReference>
<protein>
    <submittedName>
        <fullName evidence="1">6578_t:CDS:1</fullName>
    </submittedName>
</protein>
<comment type="caution">
    <text evidence="1">The sequence shown here is derived from an EMBL/GenBank/DDBJ whole genome shotgun (WGS) entry which is preliminary data.</text>
</comment>
<gene>
    <name evidence="1" type="ORF">SCALOS_LOCUS8673</name>
</gene>
<feature type="non-terminal residue" evidence="1">
    <location>
        <position position="49"/>
    </location>
</feature>
<evidence type="ECO:0000313" key="2">
    <source>
        <dbReference type="Proteomes" id="UP000789860"/>
    </source>
</evidence>
<keyword evidence="2" id="KW-1185">Reference proteome</keyword>
<sequence length="49" mass="6121">YNKEYHDHEEIIKNRKVINEYKKSIRLLNKRLKITENKMKSLQTKFNNE</sequence>
<accession>A0ACA9NHY0</accession>
<proteinExistence type="predicted"/>